<name>A0A0Q5VZ44_DROER</name>
<keyword evidence="1" id="KW-0812">Transmembrane</keyword>
<gene>
    <name evidence="2" type="primary">Dere\GG26504</name>
    <name evidence="2" type="synonym">GG26504</name>
    <name evidence="2" type="ORF">Dere_GG26504</name>
</gene>
<accession>A0A0Q5VZ44</accession>
<evidence type="ECO:0000313" key="2">
    <source>
        <dbReference type="EMBL" id="KQS62734.1"/>
    </source>
</evidence>
<dbReference type="EMBL" id="CH954179">
    <property type="protein sequence ID" value="KQS62734.1"/>
    <property type="molecule type" value="Genomic_DNA"/>
</dbReference>
<feature type="transmembrane region" description="Helical" evidence="1">
    <location>
        <begin position="71"/>
        <end position="90"/>
    </location>
</feature>
<evidence type="ECO:0000256" key="1">
    <source>
        <dbReference type="SAM" id="Phobius"/>
    </source>
</evidence>
<feature type="transmembrane region" description="Helical" evidence="1">
    <location>
        <begin position="7"/>
        <end position="26"/>
    </location>
</feature>
<sequence>MALLNKFFCRYSINTGVVVIAASYVIIDLLRLFYHLVIFYFPGPIFRHWYSKKHSGDDVHDLITVTMMKNRIQVVLVLGVDLLTDIGLLMSVNSGLILILIWLLKSVFLVLVYLIVILSLIFAYDHLTLALAFILIWAMQIYFLLIVGLHLVELHQNGDSNDESPDETAV</sequence>
<keyword evidence="1" id="KW-1133">Transmembrane helix</keyword>
<organism evidence="2 3">
    <name type="scientific">Drosophila erecta</name>
    <name type="common">Fruit fly</name>
    <dbReference type="NCBI Taxonomy" id="7220"/>
    <lineage>
        <taxon>Eukaryota</taxon>
        <taxon>Metazoa</taxon>
        <taxon>Ecdysozoa</taxon>
        <taxon>Arthropoda</taxon>
        <taxon>Hexapoda</taxon>
        <taxon>Insecta</taxon>
        <taxon>Pterygota</taxon>
        <taxon>Neoptera</taxon>
        <taxon>Endopterygota</taxon>
        <taxon>Diptera</taxon>
        <taxon>Brachycera</taxon>
        <taxon>Muscomorpha</taxon>
        <taxon>Ephydroidea</taxon>
        <taxon>Drosophilidae</taxon>
        <taxon>Drosophila</taxon>
        <taxon>Sophophora</taxon>
    </lineage>
</organism>
<feature type="transmembrane region" description="Helical" evidence="1">
    <location>
        <begin position="96"/>
        <end position="122"/>
    </location>
</feature>
<evidence type="ECO:0000313" key="3">
    <source>
        <dbReference type="Proteomes" id="UP000008711"/>
    </source>
</evidence>
<dbReference type="AlphaFoldDB" id="A0A0Q5VZ44"/>
<protein>
    <submittedName>
        <fullName evidence="2">Uncharacterized protein</fullName>
    </submittedName>
</protein>
<dbReference type="KEGG" id="der:26526328"/>
<keyword evidence="1" id="KW-0472">Membrane</keyword>
<dbReference type="OrthoDB" id="7868049at2759"/>
<feature type="transmembrane region" description="Helical" evidence="1">
    <location>
        <begin position="32"/>
        <end position="50"/>
    </location>
</feature>
<dbReference type="Proteomes" id="UP000008711">
    <property type="component" value="Unassembled WGS sequence"/>
</dbReference>
<feature type="transmembrane region" description="Helical" evidence="1">
    <location>
        <begin position="129"/>
        <end position="152"/>
    </location>
</feature>
<keyword evidence="3" id="KW-1185">Reference proteome</keyword>
<reference evidence="2 3" key="1">
    <citation type="journal article" date="2007" name="Nature">
        <title>Evolution of genes and genomes on the Drosophila phylogeny.</title>
        <authorList>
            <consortium name="Drosophila 12 Genomes Consortium"/>
            <person name="Clark A.G."/>
            <person name="Eisen M.B."/>
            <person name="Smith D.R."/>
            <person name="Bergman C.M."/>
            <person name="Oliver B."/>
            <person name="Markow T.A."/>
            <person name="Kaufman T.C."/>
            <person name="Kellis M."/>
            <person name="Gelbart W."/>
            <person name="Iyer V.N."/>
            <person name="Pollard D.A."/>
            <person name="Sackton T.B."/>
            <person name="Larracuente A.M."/>
            <person name="Singh N.D."/>
            <person name="Abad J.P."/>
            <person name="Abt D.N."/>
            <person name="Adryan B."/>
            <person name="Aguade M."/>
            <person name="Akashi H."/>
            <person name="Anderson W.W."/>
            <person name="Aquadro C.F."/>
            <person name="Ardell D.H."/>
            <person name="Arguello R."/>
            <person name="Artieri C.G."/>
            <person name="Barbash D.A."/>
            <person name="Barker D."/>
            <person name="Barsanti P."/>
            <person name="Batterham P."/>
            <person name="Batzoglou S."/>
            <person name="Begun D."/>
            <person name="Bhutkar A."/>
            <person name="Blanco E."/>
            <person name="Bosak S.A."/>
            <person name="Bradley R.K."/>
            <person name="Brand A.D."/>
            <person name="Brent M.R."/>
            <person name="Brooks A.N."/>
            <person name="Brown R.H."/>
            <person name="Butlin R.K."/>
            <person name="Caggese C."/>
            <person name="Calvi B.R."/>
            <person name="Bernardo de Carvalho A."/>
            <person name="Caspi A."/>
            <person name="Castrezana S."/>
            <person name="Celniker S.E."/>
            <person name="Chang J.L."/>
            <person name="Chapple C."/>
            <person name="Chatterji S."/>
            <person name="Chinwalla A."/>
            <person name="Civetta A."/>
            <person name="Clifton S.W."/>
            <person name="Comeron J.M."/>
            <person name="Costello J.C."/>
            <person name="Coyne J.A."/>
            <person name="Daub J."/>
            <person name="David R.G."/>
            <person name="Delcher A.L."/>
            <person name="Delehaunty K."/>
            <person name="Do C.B."/>
            <person name="Ebling H."/>
            <person name="Edwards K."/>
            <person name="Eickbush T."/>
            <person name="Evans J.D."/>
            <person name="Filipski A."/>
            <person name="Findeiss S."/>
            <person name="Freyhult E."/>
            <person name="Fulton L."/>
            <person name="Fulton R."/>
            <person name="Garcia A.C."/>
            <person name="Gardiner A."/>
            <person name="Garfield D.A."/>
            <person name="Garvin B.E."/>
            <person name="Gibson G."/>
            <person name="Gilbert D."/>
            <person name="Gnerre S."/>
            <person name="Godfrey J."/>
            <person name="Good R."/>
            <person name="Gotea V."/>
            <person name="Gravely B."/>
            <person name="Greenberg A.J."/>
            <person name="Griffiths-Jones S."/>
            <person name="Gross S."/>
            <person name="Guigo R."/>
            <person name="Gustafson E.A."/>
            <person name="Haerty W."/>
            <person name="Hahn M.W."/>
            <person name="Halligan D.L."/>
            <person name="Halpern A.L."/>
            <person name="Halter G.M."/>
            <person name="Han M.V."/>
            <person name="Heger A."/>
            <person name="Hillier L."/>
            <person name="Hinrichs A.S."/>
            <person name="Holmes I."/>
            <person name="Hoskins R.A."/>
            <person name="Hubisz M.J."/>
            <person name="Hultmark D."/>
            <person name="Huntley M.A."/>
            <person name="Jaffe D.B."/>
            <person name="Jagadeeshan S."/>
            <person name="Jeck W.R."/>
            <person name="Johnson J."/>
            <person name="Jones C.D."/>
            <person name="Jordan W.C."/>
            <person name="Karpen G.H."/>
            <person name="Kataoka E."/>
            <person name="Keightley P.D."/>
            <person name="Kheradpour P."/>
            <person name="Kirkness E.F."/>
            <person name="Koerich L.B."/>
            <person name="Kristiansen K."/>
            <person name="Kudrna D."/>
            <person name="Kulathinal R.J."/>
            <person name="Kumar S."/>
            <person name="Kwok R."/>
            <person name="Lander E."/>
            <person name="Langley C.H."/>
            <person name="Lapoint R."/>
            <person name="Lazzaro B.P."/>
            <person name="Lee S.J."/>
            <person name="Levesque L."/>
            <person name="Li R."/>
            <person name="Lin C.F."/>
            <person name="Lin M.F."/>
            <person name="Lindblad-Toh K."/>
            <person name="Llopart A."/>
            <person name="Long M."/>
            <person name="Low L."/>
            <person name="Lozovsky E."/>
            <person name="Lu J."/>
            <person name="Luo M."/>
            <person name="Machado C.A."/>
            <person name="Makalowski W."/>
            <person name="Marzo M."/>
            <person name="Matsuda M."/>
            <person name="Matzkin L."/>
            <person name="McAllister B."/>
            <person name="McBride C.S."/>
            <person name="McKernan B."/>
            <person name="McKernan K."/>
            <person name="Mendez-Lago M."/>
            <person name="Minx P."/>
            <person name="Mollenhauer M.U."/>
            <person name="Montooth K."/>
            <person name="Mount S.M."/>
            <person name="Mu X."/>
            <person name="Myers E."/>
            <person name="Negre B."/>
            <person name="Newfeld S."/>
            <person name="Nielsen R."/>
            <person name="Noor M.A."/>
            <person name="O'Grady P."/>
            <person name="Pachter L."/>
            <person name="Papaceit M."/>
            <person name="Parisi M.J."/>
            <person name="Parisi M."/>
            <person name="Parts L."/>
            <person name="Pedersen J.S."/>
            <person name="Pesole G."/>
            <person name="Phillippy A.M."/>
            <person name="Ponting C.P."/>
            <person name="Pop M."/>
            <person name="Porcelli D."/>
            <person name="Powell J.R."/>
            <person name="Prohaska S."/>
            <person name="Pruitt K."/>
            <person name="Puig M."/>
            <person name="Quesneville H."/>
            <person name="Ram K.R."/>
            <person name="Rand D."/>
            <person name="Rasmussen M.D."/>
            <person name="Reed L.K."/>
            <person name="Reenan R."/>
            <person name="Reily A."/>
            <person name="Remington K.A."/>
            <person name="Rieger T.T."/>
            <person name="Ritchie M.G."/>
            <person name="Robin C."/>
            <person name="Rogers Y.H."/>
            <person name="Rohde C."/>
            <person name="Rozas J."/>
            <person name="Rubenfield M.J."/>
            <person name="Ruiz A."/>
            <person name="Russo S."/>
            <person name="Salzberg S.L."/>
            <person name="Sanchez-Gracia A."/>
            <person name="Saranga D.J."/>
            <person name="Sato H."/>
            <person name="Schaeffer S.W."/>
            <person name="Schatz M.C."/>
            <person name="Schlenke T."/>
            <person name="Schwartz R."/>
            <person name="Segarra C."/>
            <person name="Singh R.S."/>
            <person name="Sirot L."/>
            <person name="Sirota M."/>
            <person name="Sisneros N.B."/>
            <person name="Smith C.D."/>
            <person name="Smith T.F."/>
            <person name="Spieth J."/>
            <person name="Stage D.E."/>
            <person name="Stark A."/>
            <person name="Stephan W."/>
            <person name="Strausberg R.L."/>
            <person name="Strempel S."/>
            <person name="Sturgill D."/>
            <person name="Sutton G."/>
            <person name="Sutton G.G."/>
            <person name="Tao W."/>
            <person name="Teichmann S."/>
            <person name="Tobari Y.N."/>
            <person name="Tomimura Y."/>
            <person name="Tsolas J.M."/>
            <person name="Valente V.L."/>
            <person name="Venter E."/>
            <person name="Venter J.C."/>
            <person name="Vicario S."/>
            <person name="Vieira F.G."/>
            <person name="Vilella A.J."/>
            <person name="Villasante A."/>
            <person name="Walenz B."/>
            <person name="Wang J."/>
            <person name="Wasserman M."/>
            <person name="Watts T."/>
            <person name="Wilson D."/>
            <person name="Wilson R.K."/>
            <person name="Wing R.A."/>
            <person name="Wolfner M.F."/>
            <person name="Wong A."/>
            <person name="Wong G.K."/>
            <person name="Wu C.I."/>
            <person name="Wu G."/>
            <person name="Yamamoto D."/>
            <person name="Yang H.P."/>
            <person name="Yang S.P."/>
            <person name="Yorke J.A."/>
            <person name="Yoshida K."/>
            <person name="Zdobnov E."/>
            <person name="Zhang P."/>
            <person name="Zhang Y."/>
            <person name="Zimin A.V."/>
            <person name="Baldwin J."/>
            <person name="Abdouelleil A."/>
            <person name="Abdulkadir J."/>
            <person name="Abebe A."/>
            <person name="Abera B."/>
            <person name="Abreu J."/>
            <person name="Acer S.C."/>
            <person name="Aftuck L."/>
            <person name="Alexander A."/>
            <person name="An P."/>
            <person name="Anderson E."/>
            <person name="Anderson S."/>
            <person name="Arachi H."/>
            <person name="Azer M."/>
            <person name="Bachantsang P."/>
            <person name="Barry A."/>
            <person name="Bayul T."/>
            <person name="Berlin A."/>
            <person name="Bessette D."/>
            <person name="Bloom T."/>
            <person name="Blye J."/>
            <person name="Boguslavskiy L."/>
            <person name="Bonnet C."/>
            <person name="Boukhgalter B."/>
            <person name="Bourzgui I."/>
            <person name="Brown A."/>
            <person name="Cahill P."/>
            <person name="Channer S."/>
            <person name="Cheshatsang Y."/>
            <person name="Chuda L."/>
            <person name="Citroen M."/>
            <person name="Collymore A."/>
            <person name="Cooke P."/>
            <person name="Costello M."/>
            <person name="D'Aco K."/>
            <person name="Daza R."/>
            <person name="De Haan G."/>
            <person name="DeGray S."/>
            <person name="DeMaso C."/>
            <person name="Dhargay N."/>
            <person name="Dooley K."/>
            <person name="Dooley E."/>
            <person name="Doricent M."/>
            <person name="Dorje P."/>
            <person name="Dorjee K."/>
            <person name="Dupes A."/>
            <person name="Elong R."/>
            <person name="Falk J."/>
            <person name="Farina A."/>
            <person name="Faro S."/>
            <person name="Ferguson D."/>
            <person name="Fisher S."/>
            <person name="Foley C.D."/>
            <person name="Franke A."/>
            <person name="Friedrich D."/>
            <person name="Gadbois L."/>
            <person name="Gearin G."/>
            <person name="Gearin C.R."/>
            <person name="Giannoukos G."/>
            <person name="Goode T."/>
            <person name="Graham J."/>
            <person name="Grandbois E."/>
            <person name="Grewal S."/>
            <person name="Gyaltsen K."/>
            <person name="Hafez N."/>
            <person name="Hagos B."/>
            <person name="Hall J."/>
            <person name="Henson C."/>
            <person name="Hollinger A."/>
            <person name="Honan T."/>
            <person name="Huard M.D."/>
            <person name="Hughes L."/>
            <person name="Hurhula B."/>
            <person name="Husby M.E."/>
            <person name="Kamat A."/>
            <person name="Kanga B."/>
            <person name="Kashin S."/>
            <person name="Khazanovich D."/>
            <person name="Kisner P."/>
            <person name="Lance K."/>
            <person name="Lara M."/>
            <person name="Lee W."/>
            <person name="Lennon N."/>
            <person name="Letendre F."/>
            <person name="LeVine R."/>
            <person name="Lipovsky A."/>
            <person name="Liu X."/>
            <person name="Liu J."/>
            <person name="Liu S."/>
            <person name="Lokyitsang T."/>
            <person name="Lokyitsang Y."/>
            <person name="Lubonja R."/>
            <person name="Lui A."/>
            <person name="MacDonald P."/>
            <person name="Magnisalis V."/>
            <person name="Maru K."/>
            <person name="Matthews C."/>
            <person name="McCusker W."/>
            <person name="McDonough S."/>
            <person name="Mehta T."/>
            <person name="Meldrim J."/>
            <person name="Meneus L."/>
            <person name="Mihai O."/>
            <person name="Mihalev A."/>
            <person name="Mihova T."/>
            <person name="Mittelman R."/>
            <person name="Mlenga V."/>
            <person name="Montmayeur A."/>
            <person name="Mulrain L."/>
            <person name="Navidi A."/>
            <person name="Naylor J."/>
            <person name="Negash T."/>
            <person name="Nguyen T."/>
            <person name="Nguyen N."/>
            <person name="Nicol R."/>
            <person name="Norbu C."/>
            <person name="Norbu N."/>
            <person name="Novod N."/>
            <person name="O'Neill B."/>
            <person name="Osman S."/>
            <person name="Markiewicz E."/>
            <person name="Oyono O.L."/>
            <person name="Patti C."/>
            <person name="Phunkhang P."/>
            <person name="Pierre F."/>
            <person name="Priest M."/>
            <person name="Raghuraman S."/>
            <person name="Rege F."/>
            <person name="Reyes R."/>
            <person name="Rise C."/>
            <person name="Rogov P."/>
            <person name="Ross K."/>
            <person name="Ryan E."/>
            <person name="Settipalli S."/>
            <person name="Shea T."/>
            <person name="Sherpa N."/>
            <person name="Shi L."/>
            <person name="Shih D."/>
            <person name="Sparrow T."/>
            <person name="Spaulding J."/>
            <person name="Stalker J."/>
            <person name="Stange-Thomann N."/>
            <person name="Stavropoulos S."/>
            <person name="Stone C."/>
            <person name="Strader C."/>
            <person name="Tesfaye S."/>
            <person name="Thomson T."/>
            <person name="Thoulutsang Y."/>
            <person name="Thoulutsang D."/>
            <person name="Topham K."/>
            <person name="Topping I."/>
            <person name="Tsamla T."/>
            <person name="Vassiliev H."/>
            <person name="Vo A."/>
            <person name="Wangchuk T."/>
            <person name="Wangdi T."/>
            <person name="Weiand M."/>
            <person name="Wilkinson J."/>
            <person name="Wilson A."/>
            <person name="Yadav S."/>
            <person name="Young G."/>
            <person name="Yu Q."/>
            <person name="Zembek L."/>
            <person name="Zhong D."/>
            <person name="Zimmer A."/>
            <person name="Zwirko Z."/>
            <person name="Jaffe D.B."/>
            <person name="Alvarez P."/>
            <person name="Brockman W."/>
            <person name="Butler J."/>
            <person name="Chin C."/>
            <person name="Gnerre S."/>
            <person name="Grabherr M."/>
            <person name="Kleber M."/>
            <person name="Mauceli E."/>
            <person name="MacCallum I."/>
        </authorList>
    </citation>
    <scope>NUCLEOTIDE SEQUENCE [LARGE SCALE GENOMIC DNA]</scope>
    <source>
        <strain evidence="2 3">TSC#14021-0224.01</strain>
    </source>
</reference>
<reference evidence="2 3" key="2">
    <citation type="journal article" date="2008" name="Bioinformatics">
        <title>Assembly reconciliation.</title>
        <authorList>
            <person name="Zimin A.V."/>
            <person name="Smith D.R."/>
            <person name="Sutton G."/>
            <person name="Yorke J.A."/>
        </authorList>
    </citation>
    <scope>NUCLEOTIDE SEQUENCE [LARGE SCALE GENOMIC DNA]</scope>
    <source>
        <strain evidence="2 3">TSC#14021-0224.01</strain>
    </source>
</reference>
<proteinExistence type="predicted"/>